<reference evidence="9 10" key="1">
    <citation type="submission" date="2020-08" db="EMBL/GenBank/DDBJ databases">
        <title>Sequencing the genomes of 1000 actinobacteria strains.</title>
        <authorList>
            <person name="Klenk H.-P."/>
        </authorList>
    </citation>
    <scope>NUCLEOTIDE SEQUENCE [LARGE SCALE GENOMIC DNA]</scope>
    <source>
        <strain evidence="9 10">DSM 19081</strain>
    </source>
</reference>
<keyword evidence="2 7" id="KW-0813">Transport</keyword>
<proteinExistence type="inferred from homology"/>
<evidence type="ECO:0000256" key="7">
    <source>
        <dbReference type="RuleBase" id="RU363032"/>
    </source>
</evidence>
<keyword evidence="3" id="KW-1003">Cell membrane</keyword>
<dbReference type="Gene3D" id="1.10.3720.10">
    <property type="entry name" value="MetI-like"/>
    <property type="match status" value="1"/>
</dbReference>
<feature type="transmembrane region" description="Helical" evidence="7">
    <location>
        <begin position="219"/>
        <end position="244"/>
    </location>
</feature>
<dbReference type="InterPro" id="IPR000515">
    <property type="entry name" value="MetI-like"/>
</dbReference>
<keyword evidence="4 7" id="KW-0812">Transmembrane</keyword>
<evidence type="ECO:0000256" key="2">
    <source>
        <dbReference type="ARBA" id="ARBA00022448"/>
    </source>
</evidence>
<dbReference type="Proteomes" id="UP000546252">
    <property type="component" value="Unassembled WGS sequence"/>
</dbReference>
<keyword evidence="5 7" id="KW-1133">Transmembrane helix</keyword>
<feature type="transmembrane region" description="Helical" evidence="7">
    <location>
        <begin position="137"/>
        <end position="156"/>
    </location>
</feature>
<evidence type="ECO:0000256" key="4">
    <source>
        <dbReference type="ARBA" id="ARBA00022692"/>
    </source>
</evidence>
<evidence type="ECO:0000256" key="5">
    <source>
        <dbReference type="ARBA" id="ARBA00022989"/>
    </source>
</evidence>
<organism evidence="9 10">
    <name type="scientific">Nesterenkonia jeotgali</name>
    <dbReference type="NCBI Taxonomy" id="317018"/>
    <lineage>
        <taxon>Bacteria</taxon>
        <taxon>Bacillati</taxon>
        <taxon>Actinomycetota</taxon>
        <taxon>Actinomycetes</taxon>
        <taxon>Micrococcales</taxon>
        <taxon>Micrococcaceae</taxon>
        <taxon>Nesterenkonia</taxon>
    </lineage>
</organism>
<gene>
    <name evidence="9" type="ORF">HNR24_002345</name>
</gene>
<dbReference type="SUPFAM" id="SSF161098">
    <property type="entry name" value="MetI-like"/>
    <property type="match status" value="1"/>
</dbReference>
<protein>
    <submittedName>
        <fullName evidence="9">Peptide/nickel transport system permease protein</fullName>
    </submittedName>
</protein>
<evidence type="ECO:0000313" key="9">
    <source>
        <dbReference type="EMBL" id="MBA8922412.1"/>
    </source>
</evidence>
<dbReference type="GO" id="GO:0055085">
    <property type="term" value="P:transmembrane transport"/>
    <property type="evidence" value="ECO:0007669"/>
    <property type="project" value="InterPro"/>
</dbReference>
<feature type="transmembrane region" description="Helical" evidence="7">
    <location>
        <begin position="264"/>
        <end position="288"/>
    </location>
</feature>
<feature type="transmembrane region" description="Helical" evidence="7">
    <location>
        <begin position="102"/>
        <end position="125"/>
    </location>
</feature>
<feature type="transmembrane region" description="Helical" evidence="7">
    <location>
        <begin position="162"/>
        <end position="180"/>
    </location>
</feature>
<comment type="subcellular location">
    <subcellularLocation>
        <location evidence="1 7">Cell membrane</location>
        <topology evidence="1 7">Multi-pass membrane protein</topology>
    </subcellularLocation>
</comment>
<dbReference type="RefSeq" id="WP_182495881.1">
    <property type="nucleotide sequence ID" value="NZ_BAAAKT010000004.1"/>
</dbReference>
<feature type="transmembrane region" description="Helical" evidence="7">
    <location>
        <begin position="40"/>
        <end position="58"/>
    </location>
</feature>
<sequence length="298" mass="31374">MSTQHDSRPRLPRASNAPHRGFVRRRVPAHLSVARLGDTAAVLFLALLGVAVVAPGVLAPGSPYEVSGVGVLQSPSSTAWFGTDYLGRDLLSRVVFGSQQTLFGASVAVLVGLSIGSTLGLLAAYFGGILDSVISRIVDVLLSIPGLLLAMVVIVALGFGTLNAAVAVGIASVATFARLMRSEVLRVRNLPFVEAARHLGVRPGRLLVRHILPSSYGPVLSMTALQFGAAILWITALSFLGFGAPPPQPEWGLLVSEGREYLASSWWMTVLPGVVIVVTVLAISRIAVIFSAQRKAVQ</sequence>
<dbReference type="AlphaFoldDB" id="A0A839FW12"/>
<evidence type="ECO:0000313" key="10">
    <source>
        <dbReference type="Proteomes" id="UP000546252"/>
    </source>
</evidence>
<dbReference type="GO" id="GO:0005886">
    <property type="term" value="C:plasma membrane"/>
    <property type="evidence" value="ECO:0007669"/>
    <property type="project" value="UniProtKB-SubCell"/>
</dbReference>
<dbReference type="InterPro" id="IPR035906">
    <property type="entry name" value="MetI-like_sf"/>
</dbReference>
<dbReference type="PROSITE" id="PS50928">
    <property type="entry name" value="ABC_TM1"/>
    <property type="match status" value="1"/>
</dbReference>
<keyword evidence="6 7" id="KW-0472">Membrane</keyword>
<dbReference type="CDD" id="cd06261">
    <property type="entry name" value="TM_PBP2"/>
    <property type="match status" value="1"/>
</dbReference>
<feature type="domain" description="ABC transmembrane type-1" evidence="8">
    <location>
        <begin position="98"/>
        <end position="287"/>
    </location>
</feature>
<evidence type="ECO:0000256" key="6">
    <source>
        <dbReference type="ARBA" id="ARBA00023136"/>
    </source>
</evidence>
<dbReference type="Pfam" id="PF00528">
    <property type="entry name" value="BPD_transp_1"/>
    <property type="match status" value="1"/>
</dbReference>
<dbReference type="PANTHER" id="PTHR43386">
    <property type="entry name" value="OLIGOPEPTIDE TRANSPORT SYSTEM PERMEASE PROTEIN APPC"/>
    <property type="match status" value="1"/>
</dbReference>
<name>A0A839FW12_9MICC</name>
<evidence type="ECO:0000256" key="3">
    <source>
        <dbReference type="ARBA" id="ARBA00022475"/>
    </source>
</evidence>
<dbReference type="EMBL" id="JACJIH010000001">
    <property type="protein sequence ID" value="MBA8922412.1"/>
    <property type="molecule type" value="Genomic_DNA"/>
</dbReference>
<evidence type="ECO:0000256" key="1">
    <source>
        <dbReference type="ARBA" id="ARBA00004651"/>
    </source>
</evidence>
<dbReference type="PANTHER" id="PTHR43386:SF25">
    <property type="entry name" value="PEPTIDE ABC TRANSPORTER PERMEASE PROTEIN"/>
    <property type="match status" value="1"/>
</dbReference>
<evidence type="ECO:0000259" key="8">
    <source>
        <dbReference type="PROSITE" id="PS50928"/>
    </source>
</evidence>
<dbReference type="InterPro" id="IPR050366">
    <property type="entry name" value="BP-dependent_transpt_permease"/>
</dbReference>
<comment type="similarity">
    <text evidence="7">Belongs to the binding-protein-dependent transport system permease family.</text>
</comment>
<comment type="caution">
    <text evidence="9">The sequence shown here is derived from an EMBL/GenBank/DDBJ whole genome shotgun (WGS) entry which is preliminary data.</text>
</comment>
<accession>A0A839FW12</accession>